<dbReference type="InterPro" id="IPR023198">
    <property type="entry name" value="PGP-like_dom2"/>
</dbReference>
<dbReference type="SFLD" id="SFLDG01129">
    <property type="entry name" value="C1.5:_HAD__Beta-PGM__Phosphata"/>
    <property type="match status" value="1"/>
</dbReference>
<dbReference type="Pfam" id="PF13419">
    <property type="entry name" value="HAD_2"/>
    <property type="match status" value="1"/>
</dbReference>
<dbReference type="EMBL" id="FLUN01000001">
    <property type="protein sequence ID" value="SBW11331.1"/>
    <property type="molecule type" value="Genomic_DNA"/>
</dbReference>
<dbReference type="SUPFAM" id="SSF56784">
    <property type="entry name" value="HAD-like"/>
    <property type="match status" value="1"/>
</dbReference>
<dbReference type="InterPro" id="IPR023214">
    <property type="entry name" value="HAD_sf"/>
</dbReference>
<dbReference type="InterPro" id="IPR041492">
    <property type="entry name" value="HAD_2"/>
</dbReference>
<dbReference type="PANTHER" id="PTHR43434:SF1">
    <property type="entry name" value="PHOSPHOGLYCOLATE PHOSPHATASE"/>
    <property type="match status" value="1"/>
</dbReference>
<dbReference type="Gene3D" id="1.10.150.240">
    <property type="entry name" value="Putative phosphatase, domain 2"/>
    <property type="match status" value="1"/>
</dbReference>
<dbReference type="PANTHER" id="PTHR43434">
    <property type="entry name" value="PHOSPHOGLYCOLATE PHOSPHATASE"/>
    <property type="match status" value="1"/>
</dbReference>
<organism evidence="1">
    <name type="scientific">uncultured Eubacteriales bacterium</name>
    <dbReference type="NCBI Taxonomy" id="172733"/>
    <lineage>
        <taxon>Bacteria</taxon>
        <taxon>Bacillati</taxon>
        <taxon>Bacillota</taxon>
        <taxon>Clostridia</taxon>
        <taxon>Eubacteriales</taxon>
        <taxon>environmental samples</taxon>
    </lineage>
</organism>
<reference evidence="1" key="1">
    <citation type="submission" date="2016-04" db="EMBL/GenBank/DDBJ databases">
        <authorList>
            <person name="Evans L.H."/>
            <person name="Alamgir A."/>
            <person name="Owens N."/>
            <person name="Weber N.D."/>
            <person name="Virtaneva K."/>
            <person name="Barbian K."/>
            <person name="Babar A."/>
            <person name="Rosenke K."/>
        </authorList>
    </citation>
    <scope>NUCLEOTIDE SEQUENCE</scope>
    <source>
        <strain evidence="1">86</strain>
    </source>
</reference>
<dbReference type="AlphaFoldDB" id="A0A212KI67"/>
<dbReference type="GO" id="GO:0008967">
    <property type="term" value="F:phosphoglycolate phosphatase activity"/>
    <property type="evidence" value="ECO:0007669"/>
    <property type="project" value="TreeGrafter"/>
</dbReference>
<protein>
    <submittedName>
        <fullName evidence="1">HAD hydrolase, family IA, variant 1</fullName>
    </submittedName>
</protein>
<sequence length="212" mass="22989">MFDGILFDLDGTLWDATPVMVGAWAQVLSRHPEVPRPPVELQEIRGNMGLLLDDIGARMFPNLTPSARASIMKEFNVLDTAYLAARGGVLFPGTAETLEILSGKCRLFVVSNCQDGYIESFYQGNGLEKFFSGHECAGRTGLPKSRNIALVVERYGLKNPVYIGDTALDCSSSQEAGVPFLHAAYGFGEVPGVPYVTAFGQIPEALERMSPP</sequence>
<dbReference type="Gene3D" id="3.40.50.1000">
    <property type="entry name" value="HAD superfamily/HAD-like"/>
    <property type="match status" value="1"/>
</dbReference>
<dbReference type="SFLD" id="SFLDS00003">
    <property type="entry name" value="Haloacid_Dehalogenase"/>
    <property type="match status" value="1"/>
</dbReference>
<accession>A0A212KI67</accession>
<dbReference type="GO" id="GO:0006281">
    <property type="term" value="P:DNA repair"/>
    <property type="evidence" value="ECO:0007669"/>
    <property type="project" value="TreeGrafter"/>
</dbReference>
<name>A0A212KI67_9FIRM</name>
<gene>
    <name evidence="1" type="ORF">KL86CLO1_13238</name>
</gene>
<dbReference type="InterPro" id="IPR050155">
    <property type="entry name" value="HAD-like_hydrolase_sf"/>
</dbReference>
<proteinExistence type="predicted"/>
<evidence type="ECO:0000313" key="1">
    <source>
        <dbReference type="EMBL" id="SBW11331.1"/>
    </source>
</evidence>
<keyword evidence="1" id="KW-0378">Hydrolase</keyword>
<dbReference type="InterPro" id="IPR036412">
    <property type="entry name" value="HAD-like_sf"/>
</dbReference>